<dbReference type="CDD" id="cd17932">
    <property type="entry name" value="DEXQc_UvrD"/>
    <property type="match status" value="1"/>
</dbReference>
<dbReference type="GO" id="GO:0005829">
    <property type="term" value="C:cytosol"/>
    <property type="evidence" value="ECO:0007669"/>
    <property type="project" value="TreeGrafter"/>
</dbReference>
<organism evidence="14 15">
    <name type="scientific">Natranaerobius trueperi</name>
    <dbReference type="NCBI Taxonomy" id="759412"/>
    <lineage>
        <taxon>Bacteria</taxon>
        <taxon>Bacillati</taxon>
        <taxon>Bacillota</taxon>
        <taxon>Clostridia</taxon>
        <taxon>Natranaerobiales</taxon>
        <taxon>Natranaerobiaceae</taxon>
        <taxon>Natranaerobius</taxon>
    </lineage>
</organism>
<evidence type="ECO:0000256" key="9">
    <source>
        <dbReference type="ARBA" id="ARBA00048988"/>
    </source>
</evidence>
<dbReference type="InterPro" id="IPR000212">
    <property type="entry name" value="DNA_helicase_UvrD/REP"/>
</dbReference>
<evidence type="ECO:0000259" key="13">
    <source>
        <dbReference type="PROSITE" id="PS51217"/>
    </source>
</evidence>
<dbReference type="PANTHER" id="PTHR11070:SF3">
    <property type="entry name" value="DNA 3'-5' HELICASE"/>
    <property type="match status" value="1"/>
</dbReference>
<keyword evidence="15" id="KW-1185">Reference proteome</keyword>
<dbReference type="InterPro" id="IPR014017">
    <property type="entry name" value="DNA_helicase_UvrD-like_C"/>
</dbReference>
<dbReference type="RefSeq" id="WP_089022433.1">
    <property type="nucleotide sequence ID" value="NZ_NIQC01000001.1"/>
</dbReference>
<keyword evidence="5 10" id="KW-0067">ATP-binding</keyword>
<comment type="caution">
    <text evidence="14">The sequence shown here is derived from an EMBL/GenBank/DDBJ whole genome shotgun (WGS) entry which is preliminary data.</text>
</comment>
<evidence type="ECO:0000256" key="8">
    <source>
        <dbReference type="ARBA" id="ARBA00034808"/>
    </source>
</evidence>
<feature type="domain" description="UvrD-like helicase C-terminal" evidence="13">
    <location>
        <begin position="376"/>
        <end position="639"/>
    </location>
</feature>
<dbReference type="AlphaFoldDB" id="A0A226C3M0"/>
<protein>
    <recommendedName>
        <fullName evidence="8">DNA 3'-5' helicase</fullName>
        <ecNumber evidence="8">5.6.2.4</ecNumber>
    </recommendedName>
</protein>
<evidence type="ECO:0000256" key="4">
    <source>
        <dbReference type="ARBA" id="ARBA00022806"/>
    </source>
</evidence>
<dbReference type="GO" id="GO:0005524">
    <property type="term" value="F:ATP binding"/>
    <property type="evidence" value="ECO:0007669"/>
    <property type="project" value="UniProtKB-UniRule"/>
</dbReference>
<evidence type="ECO:0000256" key="1">
    <source>
        <dbReference type="ARBA" id="ARBA00009922"/>
    </source>
</evidence>
<feature type="domain" description="UvrD-like helicase ATP-binding" evidence="12">
    <location>
        <begin position="90"/>
        <end position="375"/>
    </location>
</feature>
<dbReference type="Proteomes" id="UP000214588">
    <property type="component" value="Unassembled WGS sequence"/>
</dbReference>
<evidence type="ECO:0000256" key="11">
    <source>
        <dbReference type="SAM" id="MobiDB-lite"/>
    </source>
</evidence>
<dbReference type="SUPFAM" id="SSF52540">
    <property type="entry name" value="P-loop containing nucleoside triphosphate hydrolases"/>
    <property type="match status" value="1"/>
</dbReference>
<feature type="region of interest" description="Disordered" evidence="11">
    <location>
        <begin position="16"/>
        <end position="57"/>
    </location>
</feature>
<dbReference type="Gene3D" id="1.10.10.160">
    <property type="match status" value="1"/>
</dbReference>
<evidence type="ECO:0000256" key="10">
    <source>
        <dbReference type="PROSITE-ProRule" id="PRU00560"/>
    </source>
</evidence>
<comment type="catalytic activity">
    <reaction evidence="7">
        <text>Couples ATP hydrolysis with the unwinding of duplex DNA by translocating in the 3'-5' direction.</text>
        <dbReference type="EC" id="5.6.2.4"/>
    </reaction>
</comment>
<feature type="compositionally biased region" description="Basic and acidic residues" evidence="11">
    <location>
        <begin position="16"/>
        <end position="41"/>
    </location>
</feature>
<evidence type="ECO:0000256" key="2">
    <source>
        <dbReference type="ARBA" id="ARBA00022741"/>
    </source>
</evidence>
<dbReference type="InterPro" id="IPR014016">
    <property type="entry name" value="UvrD-like_ATP-bd"/>
</dbReference>
<dbReference type="PROSITE" id="PS51198">
    <property type="entry name" value="UVRD_HELICASE_ATP_BIND"/>
    <property type="match status" value="1"/>
</dbReference>
<dbReference type="Gene3D" id="1.10.486.10">
    <property type="entry name" value="PCRA, domain 4"/>
    <property type="match status" value="1"/>
</dbReference>
<keyword evidence="4 10" id="KW-0347">Helicase</keyword>
<evidence type="ECO:0000313" key="15">
    <source>
        <dbReference type="Proteomes" id="UP000214588"/>
    </source>
</evidence>
<dbReference type="PROSITE" id="PS51217">
    <property type="entry name" value="UVRD_HELICASE_CTER"/>
    <property type="match status" value="1"/>
</dbReference>
<dbReference type="GO" id="GO:0000725">
    <property type="term" value="P:recombinational repair"/>
    <property type="evidence" value="ECO:0007669"/>
    <property type="project" value="TreeGrafter"/>
</dbReference>
<accession>A0A226C3M0</accession>
<dbReference type="GO" id="GO:0003677">
    <property type="term" value="F:DNA binding"/>
    <property type="evidence" value="ECO:0007669"/>
    <property type="project" value="InterPro"/>
</dbReference>
<comment type="similarity">
    <text evidence="1">Belongs to the helicase family. UvrD subfamily.</text>
</comment>
<reference evidence="14 15" key="1">
    <citation type="submission" date="2017-06" db="EMBL/GenBank/DDBJ databases">
        <title>Draft Genome Sequence of Natranaerobius trueperi halophilic, alkalithermophilic bacteria from soda lakes.</title>
        <authorList>
            <person name="Zhao B."/>
        </authorList>
    </citation>
    <scope>NUCLEOTIDE SEQUENCE [LARGE SCALE GENOMIC DNA]</scope>
    <source>
        <strain evidence="14 15">DSM 18760</strain>
    </source>
</reference>
<dbReference type="Gene3D" id="3.40.50.300">
    <property type="entry name" value="P-loop containing nucleotide triphosphate hydrolases"/>
    <property type="match status" value="2"/>
</dbReference>
<evidence type="ECO:0000313" key="14">
    <source>
        <dbReference type="EMBL" id="OWZ85010.1"/>
    </source>
</evidence>
<gene>
    <name evidence="14" type="ORF">CDO51_01015</name>
</gene>
<evidence type="ECO:0000256" key="7">
    <source>
        <dbReference type="ARBA" id="ARBA00034617"/>
    </source>
</evidence>
<dbReference type="GO" id="GO:0043138">
    <property type="term" value="F:3'-5' DNA helicase activity"/>
    <property type="evidence" value="ECO:0007669"/>
    <property type="project" value="UniProtKB-EC"/>
</dbReference>
<dbReference type="OrthoDB" id="9810135at2"/>
<name>A0A226C3M0_9FIRM</name>
<dbReference type="Pfam" id="PF00580">
    <property type="entry name" value="UvrD-helicase"/>
    <property type="match status" value="1"/>
</dbReference>
<dbReference type="GO" id="GO:0016887">
    <property type="term" value="F:ATP hydrolysis activity"/>
    <property type="evidence" value="ECO:0007669"/>
    <property type="project" value="RHEA"/>
</dbReference>
<dbReference type="EC" id="5.6.2.4" evidence="8"/>
<dbReference type="InterPro" id="IPR013986">
    <property type="entry name" value="DExx_box_DNA_helicase_dom_sf"/>
</dbReference>
<dbReference type="PANTHER" id="PTHR11070">
    <property type="entry name" value="UVRD / RECB / PCRA DNA HELICASE FAMILY MEMBER"/>
    <property type="match status" value="1"/>
</dbReference>
<evidence type="ECO:0000256" key="3">
    <source>
        <dbReference type="ARBA" id="ARBA00022801"/>
    </source>
</evidence>
<dbReference type="InterPro" id="IPR027417">
    <property type="entry name" value="P-loop_NTPase"/>
</dbReference>
<keyword evidence="6" id="KW-0413">Isomerase</keyword>
<evidence type="ECO:0000256" key="5">
    <source>
        <dbReference type="ARBA" id="ARBA00022840"/>
    </source>
</evidence>
<sequence length="720" mass="84136">MGEKDPLNKLIKLSDYKEKVKQREQNQEHITTEKSSDDTFPRKYPAPSQSETDSSELERIKKLTVEVEKRDQNITVTDNDFIGCKVDYKNELNSSQLQAVTTLDGPILVIAGAGTGKTRTIVYRVSYLLEQGVLPEEILLLTFTKKASQEMTSRVDSILGDNRGNRVKGGTFHSFAFHMLRRYSGLLGLSPKLTILDQLDSEDVVDLLRSEYEFNQKERAFPKKERIFEIISKARNTNRDLYKIVEEEYTGLYDYIEDLNTLYKGYQEYKKHYRLLDFDDLLIVLRDNLKSNLRFKEKVHQEITHILVDEYQDTNILQKEIVDLISDKTENVMVVGDDFQSIYKFRGANLENILTFPSNYPYAKVIKLEENYRSRQSLLNFSNDIIKSAEIGYKKALYSDLKEGDLPQLGRFYFQQDEAYFIVSKILDKREQGVALSDQAVLYRAGFHSSYIQTELIRRQIPYVVYGGVKFMERKHVKDMISYLRLLVNPFDAVSWNRVLKLLPGIGQVRASQIVEEIYNQDGRLQFDTFQNTFYYKSLALLKKALEEANKEKTVAKAVSRIWEYYLPILKNREPDAKERENDLEVLYKLARNYQDLDKFLADLSLEPPSNSFQKENTPAVDEQEEEQLVLSTIHSSKGLEWHTVYVPHLLDGLFPTSKSLRDIFSLEEERRLFYVAVTRAKEQLYLTFPNQVITYDGYFIYPSRFLQPIENNKYNFFED</sequence>
<keyword evidence="2 10" id="KW-0547">Nucleotide-binding</keyword>
<dbReference type="Pfam" id="PF13361">
    <property type="entry name" value="UvrD_C"/>
    <property type="match status" value="1"/>
</dbReference>
<comment type="catalytic activity">
    <reaction evidence="9">
        <text>ATP + H2O = ADP + phosphate + H(+)</text>
        <dbReference type="Rhea" id="RHEA:13065"/>
        <dbReference type="ChEBI" id="CHEBI:15377"/>
        <dbReference type="ChEBI" id="CHEBI:15378"/>
        <dbReference type="ChEBI" id="CHEBI:30616"/>
        <dbReference type="ChEBI" id="CHEBI:43474"/>
        <dbReference type="ChEBI" id="CHEBI:456216"/>
        <dbReference type="EC" id="5.6.2.4"/>
    </reaction>
</comment>
<proteinExistence type="inferred from homology"/>
<feature type="binding site" evidence="10">
    <location>
        <begin position="111"/>
        <end position="118"/>
    </location>
    <ligand>
        <name>ATP</name>
        <dbReference type="ChEBI" id="CHEBI:30616"/>
    </ligand>
</feature>
<evidence type="ECO:0000259" key="12">
    <source>
        <dbReference type="PROSITE" id="PS51198"/>
    </source>
</evidence>
<dbReference type="EMBL" id="NIQC01000001">
    <property type="protein sequence ID" value="OWZ85010.1"/>
    <property type="molecule type" value="Genomic_DNA"/>
</dbReference>
<evidence type="ECO:0000256" key="6">
    <source>
        <dbReference type="ARBA" id="ARBA00023235"/>
    </source>
</evidence>
<keyword evidence="3 10" id="KW-0378">Hydrolase</keyword>